<evidence type="ECO:0000256" key="1">
    <source>
        <dbReference type="ARBA" id="ARBA00009437"/>
    </source>
</evidence>
<evidence type="ECO:0000313" key="6">
    <source>
        <dbReference type="EMBL" id="RJF84634.1"/>
    </source>
</evidence>
<dbReference type="PROSITE" id="PS50931">
    <property type="entry name" value="HTH_LYSR"/>
    <property type="match status" value="1"/>
</dbReference>
<keyword evidence="3" id="KW-0238">DNA-binding</keyword>
<keyword evidence="7" id="KW-1185">Reference proteome</keyword>
<sequence length="293" mass="31986">MSQFESMTVFTRVVEAGSFAAAAKTLTLSPTMIANHIRKLEEELGVRLLNRTTRRQSLTEAGILYLAHCQSILSQVAEVRAELLAQRSEPRGRLRVSAPVSFGVERLIPAMADFLAAFPGVDLALDLNDRAVDLVDDGYEALIRIGPLSDSRLIARPLAPYRMMVAASPAYLARMGSPSAPDDLAHHTCLAFRYSAKSKWRFTGEDGPVSVAIHPRLEVNSGPGLRAAALAGIGVVLQPEALLANDVAAGRLIALFPDHELPSRPMNLLFQKDRRMSAKLRSFIDFTVERFGP</sequence>
<gene>
    <name evidence="6" type="ORF">D3877_09010</name>
</gene>
<dbReference type="Pfam" id="PF00126">
    <property type="entry name" value="HTH_1"/>
    <property type="match status" value="1"/>
</dbReference>
<evidence type="ECO:0000256" key="3">
    <source>
        <dbReference type="ARBA" id="ARBA00023125"/>
    </source>
</evidence>
<comment type="similarity">
    <text evidence="1">Belongs to the LysR transcriptional regulatory family.</text>
</comment>
<dbReference type="Proteomes" id="UP000283458">
    <property type="component" value="Unassembled WGS sequence"/>
</dbReference>
<dbReference type="InterPro" id="IPR036390">
    <property type="entry name" value="WH_DNA-bd_sf"/>
</dbReference>
<dbReference type="GO" id="GO:0003700">
    <property type="term" value="F:DNA-binding transcription factor activity"/>
    <property type="evidence" value="ECO:0007669"/>
    <property type="project" value="InterPro"/>
</dbReference>
<keyword evidence="2" id="KW-0805">Transcription regulation</keyword>
<dbReference type="FunFam" id="3.40.190.290:FF:000001">
    <property type="entry name" value="Transcriptional regulator, LysR family"/>
    <property type="match status" value="1"/>
</dbReference>
<accession>A0A418W3V7</accession>
<keyword evidence="4" id="KW-0804">Transcription</keyword>
<organism evidence="6 7">
    <name type="scientific">Azospirillum cavernae</name>
    <dbReference type="NCBI Taxonomy" id="2320860"/>
    <lineage>
        <taxon>Bacteria</taxon>
        <taxon>Pseudomonadati</taxon>
        <taxon>Pseudomonadota</taxon>
        <taxon>Alphaproteobacteria</taxon>
        <taxon>Rhodospirillales</taxon>
        <taxon>Azospirillaceae</taxon>
        <taxon>Azospirillum</taxon>
    </lineage>
</organism>
<dbReference type="EMBL" id="QYUL01000001">
    <property type="protein sequence ID" value="RJF84634.1"/>
    <property type="molecule type" value="Genomic_DNA"/>
</dbReference>
<dbReference type="SUPFAM" id="SSF53850">
    <property type="entry name" value="Periplasmic binding protein-like II"/>
    <property type="match status" value="1"/>
</dbReference>
<comment type="caution">
    <text evidence="6">The sequence shown here is derived from an EMBL/GenBank/DDBJ whole genome shotgun (WGS) entry which is preliminary data.</text>
</comment>
<dbReference type="Pfam" id="PF03466">
    <property type="entry name" value="LysR_substrate"/>
    <property type="match status" value="1"/>
</dbReference>
<feature type="domain" description="HTH lysR-type" evidence="5">
    <location>
        <begin position="1"/>
        <end position="59"/>
    </location>
</feature>
<dbReference type="AlphaFoldDB" id="A0A418W3V7"/>
<dbReference type="FunFam" id="1.10.10.10:FF:000001">
    <property type="entry name" value="LysR family transcriptional regulator"/>
    <property type="match status" value="1"/>
</dbReference>
<dbReference type="PANTHER" id="PTHR30537:SF5">
    <property type="entry name" value="HTH-TYPE TRANSCRIPTIONAL ACTIVATOR TTDR-RELATED"/>
    <property type="match status" value="1"/>
</dbReference>
<evidence type="ECO:0000256" key="4">
    <source>
        <dbReference type="ARBA" id="ARBA00023163"/>
    </source>
</evidence>
<evidence type="ECO:0000256" key="2">
    <source>
        <dbReference type="ARBA" id="ARBA00023015"/>
    </source>
</evidence>
<dbReference type="InterPro" id="IPR005119">
    <property type="entry name" value="LysR_subst-bd"/>
</dbReference>
<dbReference type="PANTHER" id="PTHR30537">
    <property type="entry name" value="HTH-TYPE TRANSCRIPTIONAL REGULATOR"/>
    <property type="match status" value="1"/>
</dbReference>
<dbReference type="Gene3D" id="1.10.10.10">
    <property type="entry name" value="Winged helix-like DNA-binding domain superfamily/Winged helix DNA-binding domain"/>
    <property type="match status" value="1"/>
</dbReference>
<name>A0A418W3V7_9PROT</name>
<evidence type="ECO:0000259" key="5">
    <source>
        <dbReference type="PROSITE" id="PS50931"/>
    </source>
</evidence>
<evidence type="ECO:0000313" key="7">
    <source>
        <dbReference type="Proteomes" id="UP000283458"/>
    </source>
</evidence>
<dbReference type="OrthoDB" id="9812435at2"/>
<dbReference type="RefSeq" id="WP_119830279.1">
    <property type="nucleotide sequence ID" value="NZ_QYUL01000001.1"/>
</dbReference>
<dbReference type="SUPFAM" id="SSF46785">
    <property type="entry name" value="Winged helix' DNA-binding domain"/>
    <property type="match status" value="1"/>
</dbReference>
<dbReference type="GO" id="GO:0006351">
    <property type="term" value="P:DNA-templated transcription"/>
    <property type="evidence" value="ECO:0007669"/>
    <property type="project" value="TreeGrafter"/>
</dbReference>
<protein>
    <submittedName>
        <fullName evidence="6">LysR family transcriptional regulator</fullName>
    </submittedName>
</protein>
<reference evidence="6 7" key="1">
    <citation type="submission" date="2018-09" db="EMBL/GenBank/DDBJ databases">
        <authorList>
            <person name="Zhu H."/>
        </authorList>
    </citation>
    <scope>NUCLEOTIDE SEQUENCE [LARGE SCALE GENOMIC DNA]</scope>
    <source>
        <strain evidence="6 7">K2W22B-5</strain>
    </source>
</reference>
<proteinExistence type="inferred from homology"/>
<dbReference type="InterPro" id="IPR000847">
    <property type="entry name" value="LysR_HTH_N"/>
</dbReference>
<dbReference type="GO" id="GO:0043565">
    <property type="term" value="F:sequence-specific DNA binding"/>
    <property type="evidence" value="ECO:0007669"/>
    <property type="project" value="TreeGrafter"/>
</dbReference>
<dbReference type="InterPro" id="IPR058163">
    <property type="entry name" value="LysR-type_TF_proteobact-type"/>
</dbReference>
<dbReference type="Gene3D" id="3.40.190.290">
    <property type="match status" value="1"/>
</dbReference>
<dbReference type="CDD" id="cd08477">
    <property type="entry name" value="PBP2_CrgA_like_8"/>
    <property type="match status" value="1"/>
</dbReference>
<dbReference type="InterPro" id="IPR036388">
    <property type="entry name" value="WH-like_DNA-bd_sf"/>
</dbReference>